<dbReference type="GO" id="GO:0050136">
    <property type="term" value="F:NADH dehydrogenase (quinone) (non-electrogenic) activity"/>
    <property type="evidence" value="ECO:0007669"/>
    <property type="project" value="UniProtKB-UniRule"/>
</dbReference>
<reference evidence="9" key="1">
    <citation type="journal article" date="2022" name="Int. J. Syst. Evol. Microbiol.">
        <title>Pseudomonas aegrilactucae sp. nov. and Pseudomonas morbosilactucae sp. nov., pathogens causing bacterial rot of lettuce in Japan.</title>
        <authorList>
            <person name="Sawada H."/>
            <person name="Fujikawa T."/>
            <person name="Satou M."/>
        </authorList>
    </citation>
    <scope>NUCLEOTIDE SEQUENCE</scope>
    <source>
        <strain evidence="9">0166_1</strain>
    </source>
</reference>
<protein>
    <recommendedName>
        <fullName evidence="7">NADH-quinone oxidoreductase subunit I</fullName>
        <ecNumber evidence="7">7.1.1.-</ecNumber>
    </recommendedName>
    <alternativeName>
        <fullName evidence="7">NADH dehydrogenase I subunit I</fullName>
    </alternativeName>
    <alternativeName>
        <fullName evidence="7">NDH-1 subunit I</fullName>
    </alternativeName>
</protein>
<gene>
    <name evidence="9" type="primary">nqo9</name>
    <name evidence="7" type="synonym">nuoI</name>
    <name evidence="9" type="ORF">DSM104329_00563</name>
</gene>
<evidence type="ECO:0000256" key="7">
    <source>
        <dbReference type="HAMAP-Rule" id="MF_01351"/>
    </source>
</evidence>
<keyword evidence="3 7" id="KW-0479">Metal-binding</keyword>
<dbReference type="KEGG" id="sbae:DSM104329_00563"/>
<dbReference type="Pfam" id="PF12838">
    <property type="entry name" value="Fer4_7"/>
    <property type="match status" value="1"/>
</dbReference>
<feature type="binding site" evidence="7">
    <location>
        <position position="80"/>
    </location>
    <ligand>
        <name>[4Fe-4S] cluster</name>
        <dbReference type="ChEBI" id="CHEBI:49883"/>
        <label>1</label>
    </ligand>
</feature>
<feature type="binding site" evidence="7">
    <location>
        <position position="90"/>
    </location>
    <ligand>
        <name>[4Fe-4S] cluster</name>
        <dbReference type="ChEBI" id="CHEBI:49883"/>
        <label>2</label>
    </ligand>
</feature>
<name>A0A9E6XT94_9ACTN</name>
<keyword evidence="5 7" id="KW-0408">Iron</keyword>
<dbReference type="Proteomes" id="UP001162834">
    <property type="component" value="Chromosome"/>
</dbReference>
<keyword evidence="7" id="KW-0472">Membrane</keyword>
<evidence type="ECO:0000259" key="8">
    <source>
        <dbReference type="PROSITE" id="PS51379"/>
    </source>
</evidence>
<dbReference type="Gene3D" id="3.30.70.3270">
    <property type="match status" value="1"/>
</dbReference>
<evidence type="ECO:0000256" key="3">
    <source>
        <dbReference type="ARBA" id="ARBA00022723"/>
    </source>
</evidence>
<evidence type="ECO:0000313" key="9">
    <source>
        <dbReference type="EMBL" id="UGS34190.1"/>
    </source>
</evidence>
<feature type="domain" description="4Fe-4S ferredoxin-type" evidence="8">
    <location>
        <begin position="68"/>
        <end position="100"/>
    </location>
</feature>
<dbReference type="RefSeq" id="WP_259313879.1">
    <property type="nucleotide sequence ID" value="NZ_CP087164.1"/>
</dbReference>
<comment type="subcellular location">
    <subcellularLocation>
        <location evidence="7">Cell membrane</location>
        <topology evidence="7">Peripheral membrane protein</topology>
    </subcellularLocation>
</comment>
<proteinExistence type="inferred from homology"/>
<dbReference type="SUPFAM" id="SSF54862">
    <property type="entry name" value="4Fe-4S ferredoxins"/>
    <property type="match status" value="1"/>
</dbReference>
<feature type="binding site" evidence="7">
    <location>
        <position position="86"/>
    </location>
    <ligand>
        <name>[4Fe-4S] cluster</name>
        <dbReference type="ChEBI" id="CHEBI:49883"/>
        <label>1</label>
    </ligand>
</feature>
<dbReference type="PROSITE" id="PS51379">
    <property type="entry name" value="4FE4S_FER_2"/>
    <property type="match status" value="2"/>
</dbReference>
<feature type="binding site" evidence="7">
    <location>
        <position position="131"/>
    </location>
    <ligand>
        <name>[4Fe-4S] cluster</name>
        <dbReference type="ChEBI" id="CHEBI:49883"/>
        <label>2</label>
    </ligand>
</feature>
<evidence type="ECO:0000256" key="4">
    <source>
        <dbReference type="ARBA" id="ARBA00022967"/>
    </source>
</evidence>
<keyword evidence="7" id="KW-1003">Cell membrane</keyword>
<keyword evidence="7" id="KW-0874">Quinone</keyword>
<comment type="similarity">
    <text evidence="1 7">Belongs to the complex I 23 kDa subunit family.</text>
</comment>
<evidence type="ECO:0000256" key="6">
    <source>
        <dbReference type="ARBA" id="ARBA00023014"/>
    </source>
</evidence>
<evidence type="ECO:0000313" key="10">
    <source>
        <dbReference type="Proteomes" id="UP001162834"/>
    </source>
</evidence>
<dbReference type="PROSITE" id="PS00198">
    <property type="entry name" value="4FE4S_FER_1"/>
    <property type="match status" value="1"/>
</dbReference>
<keyword evidence="4 7" id="KW-1278">Translocase</keyword>
<dbReference type="PANTHER" id="PTHR10849">
    <property type="entry name" value="NADH DEHYDROGENASE UBIQUINONE IRON-SULFUR PROTEIN 8, MITOCHONDRIAL"/>
    <property type="match status" value="1"/>
</dbReference>
<dbReference type="GO" id="GO:0051539">
    <property type="term" value="F:4 iron, 4 sulfur cluster binding"/>
    <property type="evidence" value="ECO:0007669"/>
    <property type="project" value="UniProtKB-KW"/>
</dbReference>
<dbReference type="NCBIfam" id="NF004537">
    <property type="entry name" value="PRK05888.1-3"/>
    <property type="match status" value="1"/>
</dbReference>
<dbReference type="GO" id="GO:0009060">
    <property type="term" value="P:aerobic respiration"/>
    <property type="evidence" value="ECO:0007669"/>
    <property type="project" value="TreeGrafter"/>
</dbReference>
<dbReference type="PANTHER" id="PTHR10849:SF20">
    <property type="entry name" value="NADH DEHYDROGENASE [UBIQUINONE] IRON-SULFUR PROTEIN 8, MITOCHONDRIAL"/>
    <property type="match status" value="1"/>
</dbReference>
<dbReference type="InterPro" id="IPR010226">
    <property type="entry name" value="NADH_quinone_OxRdtase_chainI"/>
</dbReference>
<dbReference type="AlphaFoldDB" id="A0A9E6XT94"/>
<evidence type="ECO:0000256" key="2">
    <source>
        <dbReference type="ARBA" id="ARBA00022485"/>
    </source>
</evidence>
<dbReference type="InterPro" id="IPR017896">
    <property type="entry name" value="4Fe4S_Fe-S-bd"/>
</dbReference>
<feature type="binding site" evidence="7">
    <location>
        <position position="128"/>
    </location>
    <ligand>
        <name>[4Fe-4S] cluster</name>
        <dbReference type="ChEBI" id="CHEBI:49883"/>
        <label>2</label>
    </ligand>
</feature>
<organism evidence="9 10">
    <name type="scientific">Capillimicrobium parvum</name>
    <dbReference type="NCBI Taxonomy" id="2884022"/>
    <lineage>
        <taxon>Bacteria</taxon>
        <taxon>Bacillati</taxon>
        <taxon>Actinomycetota</taxon>
        <taxon>Thermoleophilia</taxon>
        <taxon>Solirubrobacterales</taxon>
        <taxon>Capillimicrobiaceae</taxon>
        <taxon>Capillimicrobium</taxon>
    </lineage>
</organism>
<accession>A0A9E6XT94</accession>
<feature type="binding site" evidence="7">
    <location>
        <position position="83"/>
    </location>
    <ligand>
        <name>[4Fe-4S] cluster</name>
        <dbReference type="ChEBI" id="CHEBI:49883"/>
        <label>1</label>
    </ligand>
</feature>
<evidence type="ECO:0000256" key="5">
    <source>
        <dbReference type="ARBA" id="ARBA00023004"/>
    </source>
</evidence>
<comment type="cofactor">
    <cofactor evidence="7">
        <name>[4Fe-4S] cluster</name>
        <dbReference type="ChEBI" id="CHEBI:49883"/>
    </cofactor>
    <text evidence="7">Binds 2 [4Fe-4S] clusters per subunit.</text>
</comment>
<comment type="catalytic activity">
    <reaction evidence="7">
        <text>a quinone + NADH + 5 H(+)(in) = a quinol + NAD(+) + 4 H(+)(out)</text>
        <dbReference type="Rhea" id="RHEA:57888"/>
        <dbReference type="ChEBI" id="CHEBI:15378"/>
        <dbReference type="ChEBI" id="CHEBI:24646"/>
        <dbReference type="ChEBI" id="CHEBI:57540"/>
        <dbReference type="ChEBI" id="CHEBI:57945"/>
        <dbReference type="ChEBI" id="CHEBI:132124"/>
    </reaction>
</comment>
<dbReference type="InterPro" id="IPR017900">
    <property type="entry name" value="4Fe4S_Fe_S_CS"/>
</dbReference>
<keyword evidence="10" id="KW-1185">Reference proteome</keyword>
<keyword evidence="2 7" id="KW-0004">4Fe-4S</keyword>
<feature type="binding site" evidence="7">
    <location>
        <position position="135"/>
    </location>
    <ligand>
        <name>[4Fe-4S] cluster</name>
        <dbReference type="ChEBI" id="CHEBI:49883"/>
        <label>1</label>
    </ligand>
</feature>
<keyword evidence="7" id="KW-0830">Ubiquinone</keyword>
<feature type="domain" description="4Fe-4S ferredoxin-type" evidence="8">
    <location>
        <begin position="116"/>
        <end position="145"/>
    </location>
</feature>
<dbReference type="EC" id="7.1.1.-" evidence="7"/>
<dbReference type="GO" id="GO:0048038">
    <property type="term" value="F:quinone binding"/>
    <property type="evidence" value="ECO:0007669"/>
    <property type="project" value="UniProtKB-KW"/>
</dbReference>
<dbReference type="GO" id="GO:0005886">
    <property type="term" value="C:plasma membrane"/>
    <property type="evidence" value="ECO:0007669"/>
    <property type="project" value="UniProtKB-SubCell"/>
</dbReference>
<keyword evidence="6 7" id="KW-0411">Iron-sulfur</keyword>
<evidence type="ECO:0000256" key="1">
    <source>
        <dbReference type="ARBA" id="ARBA00010277"/>
    </source>
</evidence>
<dbReference type="NCBIfam" id="TIGR01971">
    <property type="entry name" value="NuoI"/>
    <property type="match status" value="1"/>
</dbReference>
<dbReference type="EMBL" id="CP087164">
    <property type="protein sequence ID" value="UGS34190.1"/>
    <property type="molecule type" value="Genomic_DNA"/>
</dbReference>
<sequence length="178" mass="20029">MTPPYDPGDVVTVVRAPSPGPAGGMYRAFGETLRGLKTTFKRQLERPQTIQYPEEKVPVYPRFRGRHKLHRFEDTGLEKCVGCSLCAAACPADCIRVVAAENTPEHRVSAGERYAAVYEINLSRCIFCGYCEVACPFDAITMGHDYEMSDYDRSDLIFTKEMLLAEPLDRTPLRREGE</sequence>
<comment type="function">
    <text evidence="7">NDH-1 shuttles electrons from NADH, via FMN and iron-sulfur (Fe-S) centers, to quinones in the respiratory chain. The immediate electron acceptor for the enzyme in this species is believed to be ubiquinone. Couples the redox reaction to proton translocation (for every two electrons transferred, four hydrogen ions are translocated across the cytoplasmic membrane), and thus conserves the redox energy in a proton gradient.</text>
</comment>
<feature type="binding site" evidence="7">
    <location>
        <position position="125"/>
    </location>
    <ligand>
        <name>[4Fe-4S] cluster</name>
        <dbReference type="ChEBI" id="CHEBI:49883"/>
        <label>2</label>
    </ligand>
</feature>
<dbReference type="HAMAP" id="MF_01351">
    <property type="entry name" value="NDH1_NuoI"/>
    <property type="match status" value="1"/>
</dbReference>
<comment type="subunit">
    <text evidence="7">NDH-1 is composed of 14 different subunits. Subunits NuoA, H, J, K, L, M, N constitute the membrane sector of the complex.</text>
</comment>
<keyword evidence="7" id="KW-0520">NAD</keyword>
<dbReference type="GO" id="GO:0005506">
    <property type="term" value="F:iron ion binding"/>
    <property type="evidence" value="ECO:0007669"/>
    <property type="project" value="UniProtKB-UniRule"/>
</dbReference>